<evidence type="ECO:0000256" key="14">
    <source>
        <dbReference type="ARBA" id="ARBA00034301"/>
    </source>
</evidence>
<keyword evidence="12" id="KW-0046">Antibiotic resistance</keyword>
<sequence length="244" mass="25936">MKISESVYAIGGGDLGYKISNAFDCNIYLVDGGGEYVVIDAGSGMDSNAIVAWIQHDGIAIEQIKALILTHAHADHAGGASKLRHDLSVPVLAGSLTADIVASGDEARISLPEARRNGIYPAWYRFKACPIDRTLCIGETIAIGNLTLQVIAVPGHSADMIALYCPELGALFAGDTVFSGGMLALQSSPDFSLSEYRRTIASLSSMNLKQLFSGHGTAILEHANEHIMLAHRRFEAGEPPESIV</sequence>
<evidence type="ECO:0000256" key="9">
    <source>
        <dbReference type="ARBA" id="ARBA00022764"/>
    </source>
</evidence>
<organism evidence="17 18">
    <name type="scientific">Paenibacillus baimaensis</name>
    <dbReference type="NCBI Taxonomy" id="2982185"/>
    <lineage>
        <taxon>Bacteria</taxon>
        <taxon>Bacillati</taxon>
        <taxon>Bacillota</taxon>
        <taxon>Bacilli</taxon>
        <taxon>Bacillales</taxon>
        <taxon>Paenibacillaceae</taxon>
        <taxon>Paenibacillus</taxon>
    </lineage>
</organism>
<comment type="similarity">
    <text evidence="4">Belongs to the metallo-beta-lactamase superfamily. Class-B beta-lactamase family.</text>
</comment>
<evidence type="ECO:0000256" key="11">
    <source>
        <dbReference type="ARBA" id="ARBA00022833"/>
    </source>
</evidence>
<evidence type="ECO:0000256" key="15">
    <source>
        <dbReference type="ARBA" id="ARBA00048505"/>
    </source>
</evidence>
<evidence type="ECO:0000256" key="4">
    <source>
        <dbReference type="ARBA" id="ARBA00005250"/>
    </source>
</evidence>
<evidence type="ECO:0000313" key="17">
    <source>
        <dbReference type="EMBL" id="MCU6793845.1"/>
    </source>
</evidence>
<keyword evidence="18" id="KW-1185">Reference proteome</keyword>
<dbReference type="RefSeq" id="WP_262685069.1">
    <property type="nucleotide sequence ID" value="NZ_JAOQIO010000069.1"/>
</dbReference>
<dbReference type="EC" id="3.5.2.6" evidence="6"/>
<dbReference type="PANTHER" id="PTHR42951">
    <property type="entry name" value="METALLO-BETA-LACTAMASE DOMAIN-CONTAINING"/>
    <property type="match status" value="1"/>
</dbReference>
<comment type="subunit">
    <text evidence="5">Monomer.</text>
</comment>
<protein>
    <recommendedName>
        <fullName evidence="6">beta-lactamase</fullName>
        <ecNumber evidence="6">3.5.2.6</ecNumber>
    </recommendedName>
</protein>
<evidence type="ECO:0000256" key="2">
    <source>
        <dbReference type="ARBA" id="ARBA00001947"/>
    </source>
</evidence>
<evidence type="ECO:0000256" key="3">
    <source>
        <dbReference type="ARBA" id="ARBA00004418"/>
    </source>
</evidence>
<dbReference type="SUPFAM" id="SSF56281">
    <property type="entry name" value="Metallo-hydrolase/oxidoreductase"/>
    <property type="match status" value="1"/>
</dbReference>
<dbReference type="InterPro" id="IPR050855">
    <property type="entry name" value="NDM-1-like"/>
</dbReference>
<dbReference type="InterPro" id="IPR001279">
    <property type="entry name" value="Metallo-B-lactamas"/>
</dbReference>
<gene>
    <name evidence="17" type="ORF">OB236_17220</name>
</gene>
<keyword evidence="10" id="KW-0378">Hydrolase</keyword>
<dbReference type="PANTHER" id="PTHR42951:SF4">
    <property type="entry name" value="ACYL-COENZYME A THIOESTERASE MBLAC2"/>
    <property type="match status" value="1"/>
</dbReference>
<feature type="domain" description="Metallo-beta-lactamase" evidence="16">
    <location>
        <begin position="24"/>
        <end position="215"/>
    </location>
</feature>
<comment type="subcellular location">
    <subcellularLocation>
        <location evidence="3">Periplasm</location>
    </subcellularLocation>
</comment>
<evidence type="ECO:0000256" key="1">
    <source>
        <dbReference type="ARBA" id="ARBA00001526"/>
    </source>
</evidence>
<keyword evidence="7" id="KW-0479">Metal-binding</keyword>
<accession>A0ABT2UGT1</accession>
<evidence type="ECO:0000256" key="8">
    <source>
        <dbReference type="ARBA" id="ARBA00022729"/>
    </source>
</evidence>
<evidence type="ECO:0000256" key="13">
    <source>
        <dbReference type="ARBA" id="ARBA00034221"/>
    </source>
</evidence>
<dbReference type="Pfam" id="PF00753">
    <property type="entry name" value="Lactamase_B"/>
    <property type="match status" value="1"/>
</dbReference>
<comment type="catalytic activity">
    <reaction evidence="1">
        <text>a beta-lactam + H2O = a substituted beta-amino acid</text>
        <dbReference type="Rhea" id="RHEA:20401"/>
        <dbReference type="ChEBI" id="CHEBI:15377"/>
        <dbReference type="ChEBI" id="CHEBI:35627"/>
        <dbReference type="ChEBI" id="CHEBI:140347"/>
        <dbReference type="EC" id="3.5.2.6"/>
    </reaction>
</comment>
<comment type="catalytic activity">
    <reaction evidence="15">
        <text>3',5'-cyclic UMP + H2O = UMP + H(+)</text>
        <dbReference type="Rhea" id="RHEA:70575"/>
        <dbReference type="ChEBI" id="CHEBI:15377"/>
        <dbReference type="ChEBI" id="CHEBI:15378"/>
        <dbReference type="ChEBI" id="CHEBI:57865"/>
        <dbReference type="ChEBI" id="CHEBI:184387"/>
    </reaction>
    <physiologicalReaction direction="left-to-right" evidence="15">
        <dbReference type="Rhea" id="RHEA:70576"/>
    </physiologicalReaction>
</comment>
<dbReference type="PROSITE" id="PS00743">
    <property type="entry name" value="BETA_LACTAMASE_B_1"/>
    <property type="match status" value="1"/>
</dbReference>
<proteinExistence type="inferred from homology"/>
<evidence type="ECO:0000259" key="16">
    <source>
        <dbReference type="SMART" id="SM00849"/>
    </source>
</evidence>
<dbReference type="InterPro" id="IPR036866">
    <property type="entry name" value="RibonucZ/Hydroxyglut_hydro"/>
</dbReference>
<evidence type="ECO:0000256" key="6">
    <source>
        <dbReference type="ARBA" id="ARBA00012865"/>
    </source>
</evidence>
<evidence type="ECO:0000313" key="18">
    <source>
        <dbReference type="Proteomes" id="UP001652445"/>
    </source>
</evidence>
<comment type="cofactor">
    <cofactor evidence="2">
        <name>Zn(2+)</name>
        <dbReference type="ChEBI" id="CHEBI:29105"/>
    </cofactor>
</comment>
<evidence type="ECO:0000256" key="12">
    <source>
        <dbReference type="ARBA" id="ARBA00023251"/>
    </source>
</evidence>
<name>A0ABT2UGT1_9BACL</name>
<keyword evidence="8" id="KW-0732">Signal</keyword>
<dbReference type="Proteomes" id="UP001652445">
    <property type="component" value="Unassembled WGS sequence"/>
</dbReference>
<evidence type="ECO:0000256" key="7">
    <source>
        <dbReference type="ARBA" id="ARBA00022723"/>
    </source>
</evidence>
<keyword evidence="9" id="KW-0574">Periplasm</keyword>
<comment type="caution">
    <text evidence="17">The sequence shown here is derived from an EMBL/GenBank/DDBJ whole genome shotgun (WGS) entry which is preliminary data.</text>
</comment>
<evidence type="ECO:0000256" key="10">
    <source>
        <dbReference type="ARBA" id="ARBA00022801"/>
    </source>
</evidence>
<dbReference type="SMART" id="SM00849">
    <property type="entry name" value="Lactamase_B"/>
    <property type="match status" value="1"/>
</dbReference>
<dbReference type="InterPro" id="IPR001018">
    <property type="entry name" value="Beta-lactamase_class-B_CS"/>
</dbReference>
<keyword evidence="11" id="KW-0862">Zinc</keyword>
<evidence type="ECO:0000256" key="5">
    <source>
        <dbReference type="ARBA" id="ARBA00011245"/>
    </source>
</evidence>
<dbReference type="Gene3D" id="3.60.15.10">
    <property type="entry name" value="Ribonuclease Z/Hydroxyacylglutathione hydrolase-like"/>
    <property type="match status" value="1"/>
</dbReference>
<reference evidence="17 18" key="1">
    <citation type="submission" date="2022-09" db="EMBL/GenBank/DDBJ databases">
        <authorList>
            <person name="Han X.L."/>
            <person name="Wang Q."/>
            <person name="Lu T."/>
        </authorList>
    </citation>
    <scope>NUCLEOTIDE SEQUENCE [LARGE SCALE GENOMIC DNA]</scope>
    <source>
        <strain evidence="17 18">WQ 127069</strain>
    </source>
</reference>
<dbReference type="EMBL" id="JAOQIO010000069">
    <property type="protein sequence ID" value="MCU6793845.1"/>
    <property type="molecule type" value="Genomic_DNA"/>
</dbReference>
<comment type="catalytic activity">
    <reaction evidence="13">
        <text>3',5'-cyclic CMP + H2O = CMP + H(+)</text>
        <dbReference type="Rhea" id="RHEA:72675"/>
        <dbReference type="ChEBI" id="CHEBI:15377"/>
        <dbReference type="ChEBI" id="CHEBI:15378"/>
        <dbReference type="ChEBI" id="CHEBI:58003"/>
        <dbReference type="ChEBI" id="CHEBI:60377"/>
    </reaction>
    <physiologicalReaction direction="left-to-right" evidence="13">
        <dbReference type="Rhea" id="RHEA:72676"/>
    </physiologicalReaction>
</comment>
<comment type="function">
    <text evidence="14">Counteracts the endogenous Pycsar antiviral defense system. Phosphodiesterase that enables metal-dependent hydrolysis of host cyclic nucleotide Pycsar defense signals such as cCMP and cUMP.</text>
</comment>